<keyword evidence="12" id="KW-0479">Metal-binding</keyword>
<dbReference type="Pfam" id="PF02537">
    <property type="entry name" value="CRCB"/>
    <property type="match status" value="1"/>
</dbReference>
<dbReference type="GO" id="GO:0140114">
    <property type="term" value="P:cellular detoxification of fluoride"/>
    <property type="evidence" value="ECO:0007669"/>
    <property type="project" value="UniProtKB-UniRule"/>
</dbReference>
<evidence type="ECO:0000256" key="1">
    <source>
        <dbReference type="ARBA" id="ARBA00004651"/>
    </source>
</evidence>
<dbReference type="EMBL" id="CP042582">
    <property type="protein sequence ID" value="QEX22826.1"/>
    <property type="molecule type" value="Genomic_DNA"/>
</dbReference>
<evidence type="ECO:0000256" key="4">
    <source>
        <dbReference type="ARBA" id="ARBA00022692"/>
    </source>
</evidence>
<dbReference type="InterPro" id="IPR003691">
    <property type="entry name" value="FluC"/>
</dbReference>
<evidence type="ECO:0000256" key="2">
    <source>
        <dbReference type="ARBA" id="ARBA00022475"/>
    </source>
</evidence>
<evidence type="ECO:0000256" key="9">
    <source>
        <dbReference type="ARBA" id="ARBA00023303"/>
    </source>
</evidence>
<evidence type="ECO:0000256" key="3">
    <source>
        <dbReference type="ARBA" id="ARBA00022519"/>
    </source>
</evidence>
<dbReference type="GO" id="GO:0062054">
    <property type="term" value="F:fluoride channel activity"/>
    <property type="evidence" value="ECO:0007669"/>
    <property type="project" value="UniProtKB-UniRule"/>
</dbReference>
<keyword evidence="9 12" id="KW-0407">Ion channel</keyword>
<evidence type="ECO:0000256" key="6">
    <source>
        <dbReference type="ARBA" id="ARBA00023053"/>
    </source>
</evidence>
<feature type="binding site" evidence="12">
    <location>
        <position position="74"/>
    </location>
    <ligand>
        <name>Na(+)</name>
        <dbReference type="ChEBI" id="CHEBI:29101"/>
        <note>structural</note>
    </ligand>
</feature>
<evidence type="ECO:0000256" key="5">
    <source>
        <dbReference type="ARBA" id="ARBA00022989"/>
    </source>
</evidence>
<dbReference type="GO" id="GO:0046872">
    <property type="term" value="F:metal ion binding"/>
    <property type="evidence" value="ECO:0007669"/>
    <property type="project" value="UniProtKB-KW"/>
</dbReference>
<organism evidence="13 14">
    <name type="scientific">Hypericibacter adhaerens</name>
    <dbReference type="NCBI Taxonomy" id="2602016"/>
    <lineage>
        <taxon>Bacteria</taxon>
        <taxon>Pseudomonadati</taxon>
        <taxon>Pseudomonadota</taxon>
        <taxon>Alphaproteobacteria</taxon>
        <taxon>Rhodospirillales</taxon>
        <taxon>Dongiaceae</taxon>
        <taxon>Hypericibacter</taxon>
    </lineage>
</organism>
<feature type="transmembrane region" description="Helical" evidence="12">
    <location>
        <begin position="96"/>
        <end position="119"/>
    </location>
</feature>
<keyword evidence="12" id="KW-0813">Transport</keyword>
<evidence type="ECO:0000313" key="14">
    <source>
        <dbReference type="Proteomes" id="UP000325797"/>
    </source>
</evidence>
<dbReference type="PANTHER" id="PTHR28259:SF1">
    <property type="entry name" value="FLUORIDE EXPORT PROTEIN 1-RELATED"/>
    <property type="match status" value="1"/>
</dbReference>
<sequence>MGYLIVFLGAGIGGATRHGVNLLVARLVGTAFPYGTMVINIVGSLIMGLCAAYFAFRGGDGQHWRLFLTTGILGGFTTFSAFSLDAAVLWERGDMLGTALYVVGSVALSLLALFLALWLGRSLLAP</sequence>
<comment type="activity regulation">
    <text evidence="12">Na(+) is not transported, but it plays an essential structural role and its presence is essential for fluoride channel function.</text>
</comment>
<accession>A0A5J6N737</accession>
<keyword evidence="6 12" id="KW-0915">Sodium</keyword>
<comment type="function">
    <text evidence="12">Fluoride-specific ion channel. Important for reducing fluoride concentration in the cell, thus reducing its toxicity.</text>
</comment>
<keyword evidence="5 12" id="KW-1133">Transmembrane helix</keyword>
<dbReference type="HAMAP" id="MF_00454">
    <property type="entry name" value="FluC"/>
    <property type="match status" value="1"/>
</dbReference>
<comment type="similarity">
    <text evidence="10 12">Belongs to the fluoride channel Fluc/FEX (TC 1.A.43) family.</text>
</comment>
<name>A0A5J6N737_9PROT</name>
<dbReference type="RefSeq" id="WP_151118275.1">
    <property type="nucleotide sequence ID" value="NZ_CP042582.1"/>
</dbReference>
<feature type="transmembrane region" description="Helical" evidence="12">
    <location>
        <begin position="33"/>
        <end position="54"/>
    </location>
</feature>
<dbReference type="AlphaFoldDB" id="A0A5J6N737"/>
<evidence type="ECO:0000313" key="13">
    <source>
        <dbReference type="EMBL" id="QEX22826.1"/>
    </source>
</evidence>
<evidence type="ECO:0000256" key="8">
    <source>
        <dbReference type="ARBA" id="ARBA00023136"/>
    </source>
</evidence>
<keyword evidence="7 12" id="KW-0406">Ion transport</keyword>
<evidence type="ECO:0000256" key="12">
    <source>
        <dbReference type="HAMAP-Rule" id="MF_00454"/>
    </source>
</evidence>
<comment type="catalytic activity">
    <reaction evidence="11">
        <text>fluoride(in) = fluoride(out)</text>
        <dbReference type="Rhea" id="RHEA:76159"/>
        <dbReference type="ChEBI" id="CHEBI:17051"/>
    </reaction>
    <physiologicalReaction direction="left-to-right" evidence="11">
        <dbReference type="Rhea" id="RHEA:76160"/>
    </physiologicalReaction>
</comment>
<keyword evidence="3" id="KW-0997">Cell inner membrane</keyword>
<dbReference type="KEGG" id="hadh:FRZ61_27590"/>
<keyword evidence="2 12" id="KW-1003">Cell membrane</keyword>
<proteinExistence type="inferred from homology"/>
<evidence type="ECO:0000256" key="10">
    <source>
        <dbReference type="ARBA" id="ARBA00035120"/>
    </source>
</evidence>
<evidence type="ECO:0000256" key="11">
    <source>
        <dbReference type="ARBA" id="ARBA00035585"/>
    </source>
</evidence>
<keyword evidence="14" id="KW-1185">Reference proteome</keyword>
<evidence type="ECO:0000256" key="7">
    <source>
        <dbReference type="ARBA" id="ARBA00023065"/>
    </source>
</evidence>
<protein>
    <recommendedName>
        <fullName evidence="12">Fluoride-specific ion channel FluC</fullName>
    </recommendedName>
</protein>
<keyword evidence="8 12" id="KW-0472">Membrane</keyword>
<dbReference type="NCBIfam" id="NF010794">
    <property type="entry name" value="PRK14198.1"/>
    <property type="match status" value="1"/>
</dbReference>
<dbReference type="Proteomes" id="UP000325797">
    <property type="component" value="Chromosome"/>
</dbReference>
<dbReference type="NCBIfam" id="TIGR00494">
    <property type="entry name" value="crcB"/>
    <property type="match status" value="1"/>
</dbReference>
<feature type="binding site" evidence="12">
    <location>
        <position position="77"/>
    </location>
    <ligand>
        <name>Na(+)</name>
        <dbReference type="ChEBI" id="CHEBI:29101"/>
        <note>structural</note>
    </ligand>
</feature>
<gene>
    <name evidence="12" type="primary">fluC</name>
    <name evidence="12" type="synonym">crcB</name>
    <name evidence="13" type="ORF">FRZ61_27590</name>
</gene>
<feature type="transmembrane region" description="Helical" evidence="12">
    <location>
        <begin position="66"/>
        <end position="90"/>
    </location>
</feature>
<dbReference type="PANTHER" id="PTHR28259">
    <property type="entry name" value="FLUORIDE EXPORT PROTEIN 1-RELATED"/>
    <property type="match status" value="1"/>
</dbReference>
<dbReference type="GO" id="GO:0005886">
    <property type="term" value="C:plasma membrane"/>
    <property type="evidence" value="ECO:0007669"/>
    <property type="project" value="UniProtKB-SubCell"/>
</dbReference>
<keyword evidence="4 12" id="KW-0812">Transmembrane</keyword>
<reference evidence="13 14" key="1">
    <citation type="submission" date="2019-08" db="EMBL/GenBank/DDBJ databases">
        <title>Hyperibacter terrae gen. nov., sp. nov. and Hyperibacter viscosus sp. nov., two new members in the family Rhodospirillaceae isolated from the rhizosphere of Hypericum perforatum.</title>
        <authorList>
            <person name="Noviana Z."/>
        </authorList>
    </citation>
    <scope>NUCLEOTIDE SEQUENCE [LARGE SCALE GENOMIC DNA]</scope>
    <source>
        <strain evidence="13 14">R5959</strain>
    </source>
</reference>
<comment type="subcellular location">
    <subcellularLocation>
        <location evidence="1 12">Cell membrane</location>
        <topology evidence="1 12">Multi-pass membrane protein</topology>
    </subcellularLocation>
</comment>
<dbReference type="OrthoDB" id="9806299at2"/>